<reference evidence="1" key="1">
    <citation type="journal article" date="2014" name="Int. J. Syst. Evol. Microbiol.">
        <title>Complete genome sequence of Corynebacterium casei LMG S-19264T (=DSM 44701T), isolated from a smear-ripened cheese.</title>
        <authorList>
            <consortium name="US DOE Joint Genome Institute (JGI-PGF)"/>
            <person name="Walter F."/>
            <person name="Albersmeier A."/>
            <person name="Kalinowski J."/>
            <person name="Ruckert C."/>
        </authorList>
    </citation>
    <scope>NUCLEOTIDE SEQUENCE</scope>
    <source>
        <strain evidence="1">JCM 4335</strain>
    </source>
</reference>
<comment type="caution">
    <text evidence="1">The sequence shown here is derived from an EMBL/GenBank/DDBJ whole genome shotgun (WGS) entry which is preliminary data.</text>
</comment>
<organism evidence="1 2">
    <name type="scientific">Streptomyces roseolilacinus</name>
    <dbReference type="NCBI Taxonomy" id="66904"/>
    <lineage>
        <taxon>Bacteria</taxon>
        <taxon>Bacillati</taxon>
        <taxon>Actinomycetota</taxon>
        <taxon>Actinomycetes</taxon>
        <taxon>Kitasatosporales</taxon>
        <taxon>Streptomycetaceae</taxon>
        <taxon>Streptomyces</taxon>
    </lineage>
</organism>
<dbReference type="InterPro" id="IPR021443">
    <property type="entry name" value="DUF3093"/>
</dbReference>
<gene>
    <name evidence="1" type="ORF">GCM10010249_17430</name>
</gene>
<reference evidence="1" key="2">
    <citation type="submission" date="2020-09" db="EMBL/GenBank/DDBJ databases">
        <authorList>
            <person name="Sun Q."/>
            <person name="Ohkuma M."/>
        </authorList>
    </citation>
    <scope>NUCLEOTIDE SEQUENCE</scope>
    <source>
        <strain evidence="1">JCM 4335</strain>
    </source>
</reference>
<keyword evidence="2" id="KW-1185">Reference proteome</keyword>
<dbReference type="EMBL" id="BMSV01000003">
    <property type="protein sequence ID" value="GGP99749.1"/>
    <property type="molecule type" value="Genomic_DNA"/>
</dbReference>
<evidence type="ECO:0000313" key="2">
    <source>
        <dbReference type="Proteomes" id="UP000654123"/>
    </source>
</evidence>
<evidence type="ECO:0000313" key="1">
    <source>
        <dbReference type="EMBL" id="GGP99749.1"/>
    </source>
</evidence>
<dbReference type="Pfam" id="PF11292">
    <property type="entry name" value="DUF3093"/>
    <property type="match status" value="1"/>
</dbReference>
<sequence>MPRTWRWLAVLPGVMTAVALLPLGPAVAAAGFTAVVALAVLGLYAYGAAGIQVTGSHLTAGSMRFPLASLGLAEILDAEEAFLWRTRRADVRAVMLLRSYVPTALRIEIDDPDHPAPYLLLSTRRPTTLLAVLAFARR</sequence>
<proteinExistence type="predicted"/>
<dbReference type="Proteomes" id="UP000654123">
    <property type="component" value="Unassembled WGS sequence"/>
</dbReference>
<accession>A0A918AYN1</accession>
<name>A0A918AYN1_9ACTN</name>
<protein>
    <submittedName>
        <fullName evidence="1">Uncharacterized protein</fullName>
    </submittedName>
</protein>
<dbReference type="AlphaFoldDB" id="A0A918AYN1"/>